<accession>A0A8S1YLA7</accession>
<evidence type="ECO:0008006" key="4">
    <source>
        <dbReference type="Google" id="ProtNLM"/>
    </source>
</evidence>
<dbReference type="GO" id="GO:0097361">
    <property type="term" value="C:cytosolic [4Fe-4S] assembly targeting complex"/>
    <property type="evidence" value="ECO:0007669"/>
    <property type="project" value="TreeGrafter"/>
</dbReference>
<dbReference type="GO" id="GO:0016226">
    <property type="term" value="P:iron-sulfur cluster assembly"/>
    <property type="evidence" value="ECO:0007669"/>
    <property type="project" value="TreeGrafter"/>
</dbReference>
<evidence type="ECO:0000313" key="3">
    <source>
        <dbReference type="Proteomes" id="UP000683925"/>
    </source>
</evidence>
<protein>
    <recommendedName>
        <fullName evidence="4">WD40-repeat-containing domain</fullName>
    </recommendedName>
</protein>
<dbReference type="EMBL" id="CAJJDP010000187">
    <property type="protein sequence ID" value="CAD8214600.1"/>
    <property type="molecule type" value="Genomic_DNA"/>
</dbReference>
<dbReference type="OMA" id="QTITYHT"/>
<dbReference type="Proteomes" id="UP000683925">
    <property type="component" value="Unassembled WGS sequence"/>
</dbReference>
<dbReference type="SMART" id="SM00320">
    <property type="entry name" value="WD40"/>
    <property type="match status" value="4"/>
</dbReference>
<dbReference type="PROSITE" id="PS50082">
    <property type="entry name" value="WD_REPEATS_2"/>
    <property type="match status" value="2"/>
</dbReference>
<dbReference type="InterPro" id="IPR001680">
    <property type="entry name" value="WD40_rpt"/>
</dbReference>
<comment type="caution">
    <text evidence="2">The sequence shown here is derived from an EMBL/GenBank/DDBJ whole genome shotgun (WGS) entry which is preliminary data.</text>
</comment>
<evidence type="ECO:0000256" key="1">
    <source>
        <dbReference type="PROSITE-ProRule" id="PRU00221"/>
    </source>
</evidence>
<gene>
    <name evidence="2" type="ORF">POCTA_138.1.T1830002</name>
</gene>
<dbReference type="Pfam" id="PF00400">
    <property type="entry name" value="WD40"/>
    <property type="match status" value="2"/>
</dbReference>
<dbReference type="PROSITE" id="PS50294">
    <property type="entry name" value="WD_REPEATS_REGION"/>
    <property type="match status" value="2"/>
</dbReference>
<dbReference type="OrthoDB" id="192402at2759"/>
<name>A0A8S1YLA7_PAROT</name>
<sequence>MKNQQIVVKCKNKVEECILGVQQEMELSFSRIDAFLDQLPLVSYQPVPHKSVNDAPKLTQISFSLIQNYTNQLNQQVEPILKSIIHQQFQNLAQVQQSDKYTKDNNQQLHPIQQHNQHQSNSNPFTYNLIQNHSIKQEEDCRAIAINNDNSIVLVTCKNEIKVLEFKQEQLKLIQLLSEHKYQVYTLNFMKKSTQFISGSGDKQIIIWCMDQHNQWICQYKLNQHQDIINCLILNNNEDLIISGSNDKTIKFWKKQNQWICSQTNTDQTNYVTGLSLNEKQDKLISCGYNMFILIIEESQQDQKWNVIQKITVEQYGFRLSFINDNVFTFQPILKEYMHVYEINSTNKQYSKTNQIDVKSDSNGCDYFFPQQYIKSKCLLVNKNGKNVNLIRKNQNGHFITQQSLQFGHNQLYGSMSENGQYLMTWDQNSKEIQIRKYQQL</sequence>
<reference evidence="2" key="1">
    <citation type="submission" date="2021-01" db="EMBL/GenBank/DDBJ databases">
        <authorList>
            <consortium name="Genoscope - CEA"/>
            <person name="William W."/>
        </authorList>
    </citation>
    <scope>NUCLEOTIDE SEQUENCE</scope>
</reference>
<feature type="repeat" description="WD" evidence="1">
    <location>
        <begin position="222"/>
        <end position="254"/>
    </location>
</feature>
<keyword evidence="3" id="KW-1185">Reference proteome</keyword>
<proteinExistence type="predicted"/>
<dbReference type="AlphaFoldDB" id="A0A8S1YLA7"/>
<dbReference type="PANTHER" id="PTHR19920:SF0">
    <property type="entry name" value="CYTOSOLIC IRON-SULFUR PROTEIN ASSEMBLY PROTEIN CIAO1-RELATED"/>
    <property type="match status" value="1"/>
</dbReference>
<evidence type="ECO:0000313" key="2">
    <source>
        <dbReference type="EMBL" id="CAD8214600.1"/>
    </source>
</evidence>
<feature type="repeat" description="WD" evidence="1">
    <location>
        <begin position="177"/>
        <end position="208"/>
    </location>
</feature>
<keyword evidence="1" id="KW-0853">WD repeat</keyword>
<dbReference type="PANTHER" id="PTHR19920">
    <property type="entry name" value="WD40 PROTEIN CIAO1"/>
    <property type="match status" value="1"/>
</dbReference>
<organism evidence="2 3">
    <name type="scientific">Paramecium octaurelia</name>
    <dbReference type="NCBI Taxonomy" id="43137"/>
    <lineage>
        <taxon>Eukaryota</taxon>
        <taxon>Sar</taxon>
        <taxon>Alveolata</taxon>
        <taxon>Ciliophora</taxon>
        <taxon>Intramacronucleata</taxon>
        <taxon>Oligohymenophorea</taxon>
        <taxon>Peniculida</taxon>
        <taxon>Parameciidae</taxon>
        <taxon>Paramecium</taxon>
    </lineage>
</organism>